<dbReference type="OrthoDB" id="3182339at2759"/>
<keyword evidence="3" id="KW-0645">Protease</keyword>
<sequence>MLLTILELWIAIDKCAITDLPLLKDYDHEIPTEVFQSLLLCRLHDMERLNRIEGYIEQRNVFSRQKSCPSIFRAYNDAQCFSTRYFFGSVKHQIMLRDIETQAKADRSAKDDELKVLQEKYRKLMELHSQSECEYYEVIDKWGDPQELHSTSCVRCGYEARAKQLMIKVHEWPLPSSIPAKQAVVVELDPPIPLQVWRDATIFLIQDVLGSFCSNELGPRAQYALRDYHGLRNWQVPSIRGRIHLLSEVKPHFGTHRKNRTVESLGESDICLNNGLKFLYFDGENNAFMSKLETSKAFLRNYLIKLPERSKELEKFISRTCARPNGEELNEVIASQPQFLSHMKLNEGKALASIPCVYKLQWMSILRELTSPQIDLNKVETAIIVAQICLQTGPALSGHICRASHIILTDNRFVSRLLEALNKHIARIEENLESGSPYTASILIEASIIARDNLSAKDDEDSLQYLLLDRWHRNTHRTSPIAIGQISNYENYCLDLAIKQYWPGYVPKLGWHASSSAEYWLENSSTTVHYNTLTGRLLVHGSPLLYLPADILARESYVRLFGRSLINVMPSNIKGMEFSSKRVFQDHTVHFSRQAISKNSNSLIIRAIKRGKVYDFIPSGIIAGLIPESFINDFVHWYHHDKEEVEFRPIVSPWISSKDNWRLVSEGPKWKLIHDNNDKVVDPSSATAKSICKIFGVLDNVLNQNVVYSPIKNDLSILLPRLRISFFIRNMSDSIESHQFRGIQVDEQQFIGILVGLESKFTLRSSDGSEDRLVLVPNGQIIFEKKDVCTTEPHTYTLTNVTGIEQALSMMNSAAIKSSICLTKEEAFLLEQIAKLAPGRKLYPTNERVMQEVAWNSQLSFISQHGLFYKISKEIVQNISRIGFLYPHQAVPELEIEHADDELVERDLIKSSQLRVDGFGAELFSTTFDKNYKSRDCTQGCGRAMRTIGMAKRARNVRLPLQESPQNDVIARMYQLLSNASDFSAKEEEPTLHEMQYNASWLIDPEGTVGNLWYKTHHSFQNRSGWLDPYAVIMWLAAQTFKPENSNQVNQVLFALAFLPRVTKTQWRTSQKKNDAISVFVEKVQEQWPNQHPQEPPASSYIDGRAAMSAISGKWKTWHKNLLFAEYLSRIFDALHTYDVQSQNPSFLSIRSQIMPATSHKAFISMDDMFQINSPSNVPVPDIELEICSQVSSEDSTSHMRLVSILKYLKEEAVSPYEQHYLIELENSLSALKRQSLHYSVSQSKKEVEDALRSYKSASTHFHDLILKSLMLDTDMTIPDSERSTPRWSNTRIQTQQTAMTMMAPPNRDNTVMQLNMGEGKSSVLVPSIALALADSSRLVRFIVTKPQFRQMYQSLIARYGNMVSRRIYQFLIPRDIRLDRDKIQVIQQILRECMEEGGIMLVQPEHLLSFQLMGIECWFNSDDIVARELSMLQEYLDVHSRGIIDESNENLSAKYELVYTIGQQRATEHSPQRWLVVLQVLELVQRLAPYIKSKYPQFYEVYEWSSTSQRFPRLGIFHEDALKHFLDRLAKQICHQGLEGFPIARQPETMRTAVQRYISQPELTLIEIESVEKSKFWTEAVIGILLRLRGLIAGGVIAHVLSQKRWRVNYGVDVNRVPKTRLAVPFRAKDEPALSGTNDSRYVLPTSVKQFDLPEQRHTSALVLSYIVRPENNVFMMPKCMISEGETSSGTDILRSLVQLKPQVRVILDVGAQIIDLTNQEAAQQWLRMVQPDDDLTQAAIYFDENDILSVVDRFGCIELLQFSPFAKQMDKCLIFLDESHTQGTDLRLPQDYRAAVTLGNNLTKDRLVQACMRMRKLAHGQSVVFCIPEMIANKIL</sequence>
<protein>
    <recommendedName>
        <fullName evidence="2">ubiquitinyl hydrolase 1</fullName>
        <ecNumber evidence="2">3.4.19.12</ecNumber>
    </recommendedName>
</protein>
<dbReference type="PANTHER" id="PTHR13367">
    <property type="entry name" value="UBIQUITIN THIOESTERASE"/>
    <property type="match status" value="1"/>
</dbReference>
<organism evidence="9 10">
    <name type="scientific">Botryotinia fuckeliana (strain BcDW1)</name>
    <name type="common">Noble rot fungus</name>
    <name type="synonym">Botrytis cinerea</name>
    <dbReference type="NCBI Taxonomy" id="1290391"/>
    <lineage>
        <taxon>Eukaryota</taxon>
        <taxon>Fungi</taxon>
        <taxon>Dikarya</taxon>
        <taxon>Ascomycota</taxon>
        <taxon>Pezizomycotina</taxon>
        <taxon>Leotiomycetes</taxon>
        <taxon>Helotiales</taxon>
        <taxon>Sclerotiniaceae</taxon>
        <taxon>Botrytis</taxon>
    </lineage>
</organism>
<proteinExistence type="predicted"/>
<name>M7TWZ0_BOTF1</name>
<keyword evidence="7" id="KW-0175">Coiled coil</keyword>
<dbReference type="GO" id="GO:0006508">
    <property type="term" value="P:proteolysis"/>
    <property type="evidence" value="ECO:0007669"/>
    <property type="project" value="UniProtKB-KW"/>
</dbReference>
<dbReference type="PANTHER" id="PTHR13367:SF33">
    <property type="entry name" value="P-LOOP CONTAINING NUCLEOSIDE TRIPHOSPHATE HYDROLASE PROTEIN"/>
    <property type="match status" value="1"/>
</dbReference>
<dbReference type="Proteomes" id="UP000012045">
    <property type="component" value="Unassembled WGS sequence"/>
</dbReference>
<evidence type="ECO:0000256" key="2">
    <source>
        <dbReference type="ARBA" id="ARBA00012759"/>
    </source>
</evidence>
<dbReference type="GO" id="GO:0004843">
    <property type="term" value="F:cysteine-type deubiquitinase activity"/>
    <property type="evidence" value="ECO:0007669"/>
    <property type="project" value="UniProtKB-EC"/>
</dbReference>
<evidence type="ECO:0000256" key="6">
    <source>
        <dbReference type="ARBA" id="ARBA00022807"/>
    </source>
</evidence>
<evidence type="ECO:0000256" key="7">
    <source>
        <dbReference type="SAM" id="Coils"/>
    </source>
</evidence>
<accession>M7TWZ0</accession>
<dbReference type="STRING" id="1290391.M7TWZ0"/>
<comment type="catalytic activity">
    <reaction evidence="1">
        <text>Thiol-dependent hydrolysis of ester, thioester, amide, peptide and isopeptide bonds formed by the C-terminal Gly of ubiquitin (a 76-residue protein attached to proteins as an intracellular targeting signal).</text>
        <dbReference type="EC" id="3.4.19.12"/>
    </reaction>
</comment>
<dbReference type="InterPro" id="IPR022099">
    <property type="entry name" value="DUF3638"/>
</dbReference>
<keyword evidence="4" id="KW-0833">Ubl conjugation pathway</keyword>
<keyword evidence="6" id="KW-0788">Thiol protease</keyword>
<keyword evidence="5" id="KW-0378">Hydrolase</keyword>
<reference evidence="10" key="1">
    <citation type="journal article" date="2013" name="Genome Announc.">
        <title>Draft genome sequence of Botrytis cinerea BcDW1, inoculum for noble rot of grape berries.</title>
        <authorList>
            <person name="Blanco-Ulate B."/>
            <person name="Allen G."/>
            <person name="Powell A.L."/>
            <person name="Cantu D."/>
        </authorList>
    </citation>
    <scope>NUCLEOTIDE SEQUENCE [LARGE SCALE GENOMIC DNA]</scope>
    <source>
        <strain evidence="10">BcDW1</strain>
    </source>
</reference>
<evidence type="ECO:0000256" key="4">
    <source>
        <dbReference type="ARBA" id="ARBA00022786"/>
    </source>
</evidence>
<dbReference type="EMBL" id="KB707886">
    <property type="protein sequence ID" value="EMR85770.1"/>
    <property type="molecule type" value="Genomic_DNA"/>
</dbReference>
<evidence type="ECO:0000256" key="1">
    <source>
        <dbReference type="ARBA" id="ARBA00000707"/>
    </source>
</evidence>
<dbReference type="Pfam" id="PF12340">
    <property type="entry name" value="DUF3638"/>
    <property type="match status" value="1"/>
</dbReference>
<gene>
    <name evidence="9" type="ORF">BcDW1_5595</name>
</gene>
<dbReference type="InterPro" id="IPR051346">
    <property type="entry name" value="OTU_Deubiquitinase"/>
</dbReference>
<feature type="domain" description="DUF3638" evidence="8">
    <location>
        <begin position="1293"/>
        <end position="1490"/>
    </location>
</feature>
<evidence type="ECO:0000259" key="8">
    <source>
        <dbReference type="Pfam" id="PF12340"/>
    </source>
</evidence>
<evidence type="ECO:0000313" key="10">
    <source>
        <dbReference type="Proteomes" id="UP000012045"/>
    </source>
</evidence>
<evidence type="ECO:0000313" key="9">
    <source>
        <dbReference type="EMBL" id="EMR85770.1"/>
    </source>
</evidence>
<dbReference type="HOGENOM" id="CLU_000211_2_0_1"/>
<dbReference type="EC" id="3.4.19.12" evidence="2"/>
<evidence type="ECO:0000256" key="5">
    <source>
        <dbReference type="ARBA" id="ARBA00022801"/>
    </source>
</evidence>
<evidence type="ECO:0000256" key="3">
    <source>
        <dbReference type="ARBA" id="ARBA00022670"/>
    </source>
</evidence>
<feature type="coiled-coil region" evidence="7">
    <location>
        <begin position="107"/>
        <end position="134"/>
    </location>
</feature>